<organism evidence="1 2">
    <name type="scientific">Puccinia graminis f. sp. tritici</name>
    <dbReference type="NCBI Taxonomy" id="56615"/>
    <lineage>
        <taxon>Eukaryota</taxon>
        <taxon>Fungi</taxon>
        <taxon>Dikarya</taxon>
        <taxon>Basidiomycota</taxon>
        <taxon>Pucciniomycotina</taxon>
        <taxon>Pucciniomycetes</taxon>
        <taxon>Pucciniales</taxon>
        <taxon>Pucciniaceae</taxon>
        <taxon>Puccinia</taxon>
    </lineage>
</organism>
<protein>
    <submittedName>
        <fullName evidence="1">Uncharacterized protein</fullName>
    </submittedName>
</protein>
<accession>A0A5B0RNS5</accession>
<dbReference type="AlphaFoldDB" id="A0A5B0RNS5"/>
<dbReference type="EMBL" id="VDEP01000158">
    <property type="protein sequence ID" value="KAA1127616.1"/>
    <property type="molecule type" value="Genomic_DNA"/>
</dbReference>
<dbReference type="Proteomes" id="UP000325313">
    <property type="component" value="Unassembled WGS sequence"/>
</dbReference>
<evidence type="ECO:0000313" key="1">
    <source>
        <dbReference type="EMBL" id="KAA1127616.1"/>
    </source>
</evidence>
<gene>
    <name evidence="1" type="ORF">PGTUg99_000616</name>
</gene>
<sequence>MELLPVSLSLSLELYHDRCSLYPIQIASPSARQSNPCPNRFDCHTLYTLPPTRLGPLQTLQVVPSRPNQSHFPPLFWTLPLSMDRPKSKAMPSPAIVIAFLFMYSNYTSTTLHDEMTTILELIITTSLTSLLRPSRLPPAYLTTPPSTCRSRYPSKNHWVRLSKNADVVATLLPCYPLVVAIPSSSLSPRRRYPLAVAIPLPSLSPPSSVQSGFSLFQAMQLTLSL</sequence>
<reference evidence="1 2" key="1">
    <citation type="submission" date="2019-05" db="EMBL/GenBank/DDBJ databases">
        <title>Emergence of the Ug99 lineage of the wheat stem rust pathogen through somatic hybridization.</title>
        <authorList>
            <person name="Li F."/>
            <person name="Upadhyaya N.M."/>
            <person name="Sperschneider J."/>
            <person name="Matny O."/>
            <person name="Nguyen-Phuc H."/>
            <person name="Mago R."/>
            <person name="Raley C."/>
            <person name="Miller M.E."/>
            <person name="Silverstein K.A.T."/>
            <person name="Henningsen E."/>
            <person name="Hirsch C.D."/>
            <person name="Visser B."/>
            <person name="Pretorius Z.A."/>
            <person name="Steffenson B.J."/>
            <person name="Schwessinger B."/>
            <person name="Dodds P.N."/>
            <person name="Figueroa M."/>
        </authorList>
    </citation>
    <scope>NUCLEOTIDE SEQUENCE [LARGE SCALE GENOMIC DNA]</scope>
    <source>
        <strain evidence="1 2">Ug99</strain>
    </source>
</reference>
<proteinExistence type="predicted"/>
<comment type="caution">
    <text evidence="1">The sequence shown here is derived from an EMBL/GenBank/DDBJ whole genome shotgun (WGS) entry which is preliminary data.</text>
</comment>
<evidence type="ECO:0000313" key="2">
    <source>
        <dbReference type="Proteomes" id="UP000325313"/>
    </source>
</evidence>
<name>A0A5B0RNS5_PUCGR</name>